<dbReference type="PROSITE" id="PS50104">
    <property type="entry name" value="TIR"/>
    <property type="match status" value="1"/>
</dbReference>
<reference evidence="2 3" key="1">
    <citation type="submission" date="2019-01" db="EMBL/GenBank/DDBJ databases">
        <title>Ktedonosporobacter rubrisoli SCAWS-G2.</title>
        <authorList>
            <person name="Huang Y."/>
            <person name="Yan B."/>
        </authorList>
    </citation>
    <scope>NUCLEOTIDE SEQUENCE [LARGE SCALE GENOMIC DNA]</scope>
    <source>
        <strain evidence="2 3">SCAWS-G2</strain>
    </source>
</reference>
<dbReference type="AlphaFoldDB" id="A0A4P6K604"/>
<organism evidence="2 3">
    <name type="scientific">Ktedonosporobacter rubrisoli</name>
    <dbReference type="NCBI Taxonomy" id="2509675"/>
    <lineage>
        <taxon>Bacteria</taxon>
        <taxon>Bacillati</taxon>
        <taxon>Chloroflexota</taxon>
        <taxon>Ktedonobacteria</taxon>
        <taxon>Ktedonobacterales</taxon>
        <taxon>Ktedonosporobacteraceae</taxon>
        <taxon>Ktedonosporobacter</taxon>
    </lineage>
</organism>
<keyword evidence="3" id="KW-1185">Reference proteome</keyword>
<evidence type="ECO:0000259" key="1">
    <source>
        <dbReference type="PROSITE" id="PS50104"/>
    </source>
</evidence>
<name>A0A4P6K604_KTERU</name>
<sequence>MSEKTKDFFISYTQVDRAWAEWITWQLEAAGYSTILQAWDFRPGSNFVLEMDKATKIAHRTLVLLSPDYINALYTQPEWAEAFRQDPKGEQGTLLPVRIRPCPLEGLLAAIGYIDLVNLPEADTKEKLLKGLRRERAIPKTPPPFPGHS</sequence>
<dbReference type="Gene3D" id="3.40.50.10140">
    <property type="entry name" value="Toll/interleukin-1 receptor homology (TIR) domain"/>
    <property type="match status" value="1"/>
</dbReference>
<dbReference type="EMBL" id="CP035758">
    <property type="protein sequence ID" value="QBD83452.1"/>
    <property type="molecule type" value="Genomic_DNA"/>
</dbReference>
<dbReference type="KEGG" id="kbs:EPA93_12490"/>
<dbReference type="SUPFAM" id="SSF52200">
    <property type="entry name" value="Toll/Interleukin receptor TIR domain"/>
    <property type="match status" value="1"/>
</dbReference>
<dbReference type="Pfam" id="PF13676">
    <property type="entry name" value="TIR_2"/>
    <property type="match status" value="1"/>
</dbReference>
<dbReference type="GO" id="GO:0007165">
    <property type="term" value="P:signal transduction"/>
    <property type="evidence" value="ECO:0007669"/>
    <property type="project" value="InterPro"/>
</dbReference>
<dbReference type="SMART" id="SM00255">
    <property type="entry name" value="TIR"/>
    <property type="match status" value="1"/>
</dbReference>
<dbReference type="Proteomes" id="UP000290365">
    <property type="component" value="Chromosome"/>
</dbReference>
<evidence type="ECO:0000313" key="3">
    <source>
        <dbReference type="Proteomes" id="UP000290365"/>
    </source>
</evidence>
<dbReference type="InterPro" id="IPR035897">
    <property type="entry name" value="Toll_tir_struct_dom_sf"/>
</dbReference>
<gene>
    <name evidence="2" type="ORF">EPA93_12490</name>
</gene>
<protein>
    <submittedName>
        <fullName evidence="2">Toll/interleukin-1 receptor domain-containing protein</fullName>
    </submittedName>
</protein>
<dbReference type="OrthoDB" id="7055795at2"/>
<feature type="domain" description="TIR" evidence="1">
    <location>
        <begin position="4"/>
        <end position="136"/>
    </location>
</feature>
<keyword evidence="2" id="KW-0675">Receptor</keyword>
<accession>A0A4P6K604</accession>
<evidence type="ECO:0000313" key="2">
    <source>
        <dbReference type="EMBL" id="QBD83452.1"/>
    </source>
</evidence>
<proteinExistence type="predicted"/>
<dbReference type="InterPro" id="IPR000157">
    <property type="entry name" value="TIR_dom"/>
</dbReference>